<keyword evidence="14" id="KW-1185">Reference proteome</keyword>
<comment type="pathway">
    <text evidence="3">Secondary metabolite biosynthesis; terpenoid biosynthesis.</text>
</comment>
<keyword evidence="12" id="KW-0472">Membrane</keyword>
<evidence type="ECO:0000313" key="14">
    <source>
        <dbReference type="Proteomes" id="UP000807025"/>
    </source>
</evidence>
<evidence type="ECO:0000256" key="12">
    <source>
        <dbReference type="ARBA" id="ARBA00023136"/>
    </source>
</evidence>
<dbReference type="InterPro" id="IPR050121">
    <property type="entry name" value="Cytochrome_P450_monoxygenase"/>
</dbReference>
<keyword evidence="9" id="KW-0560">Oxidoreductase</keyword>
<evidence type="ECO:0000256" key="11">
    <source>
        <dbReference type="ARBA" id="ARBA00023033"/>
    </source>
</evidence>
<keyword evidence="7" id="KW-0479">Metal-binding</keyword>
<dbReference type="GO" id="GO:0020037">
    <property type="term" value="F:heme binding"/>
    <property type="evidence" value="ECO:0007669"/>
    <property type="project" value="InterPro"/>
</dbReference>
<evidence type="ECO:0000256" key="8">
    <source>
        <dbReference type="ARBA" id="ARBA00022989"/>
    </source>
</evidence>
<dbReference type="GO" id="GO:0016705">
    <property type="term" value="F:oxidoreductase activity, acting on paired donors, with incorporation or reduction of molecular oxygen"/>
    <property type="evidence" value="ECO:0007669"/>
    <property type="project" value="InterPro"/>
</dbReference>
<evidence type="ECO:0000256" key="2">
    <source>
        <dbReference type="ARBA" id="ARBA00004370"/>
    </source>
</evidence>
<evidence type="ECO:0000256" key="9">
    <source>
        <dbReference type="ARBA" id="ARBA00023002"/>
    </source>
</evidence>
<dbReference type="Pfam" id="PF00067">
    <property type="entry name" value="p450"/>
    <property type="match status" value="1"/>
</dbReference>
<gene>
    <name evidence="13" type="ORF">BDN71DRAFT_265549</name>
</gene>
<keyword evidence="8" id="KW-1133">Transmembrane helix</keyword>
<dbReference type="InterPro" id="IPR001128">
    <property type="entry name" value="Cyt_P450"/>
</dbReference>
<keyword evidence="5" id="KW-0349">Heme</keyword>
<dbReference type="AlphaFoldDB" id="A0A9P6DI95"/>
<dbReference type="SUPFAM" id="SSF48264">
    <property type="entry name" value="Cytochrome P450"/>
    <property type="match status" value="1"/>
</dbReference>
<name>A0A9P6DI95_PLEER</name>
<comment type="subcellular location">
    <subcellularLocation>
        <location evidence="2">Membrane</location>
    </subcellularLocation>
</comment>
<dbReference type="EMBL" id="MU154534">
    <property type="protein sequence ID" value="KAF9499029.1"/>
    <property type="molecule type" value="Genomic_DNA"/>
</dbReference>
<dbReference type="InterPro" id="IPR036396">
    <property type="entry name" value="Cyt_P450_sf"/>
</dbReference>
<dbReference type="PANTHER" id="PTHR24305">
    <property type="entry name" value="CYTOCHROME P450"/>
    <property type="match status" value="1"/>
</dbReference>
<evidence type="ECO:0000256" key="6">
    <source>
        <dbReference type="ARBA" id="ARBA00022692"/>
    </source>
</evidence>
<keyword evidence="6" id="KW-0812">Transmembrane</keyword>
<dbReference type="GO" id="GO:0005506">
    <property type="term" value="F:iron ion binding"/>
    <property type="evidence" value="ECO:0007669"/>
    <property type="project" value="InterPro"/>
</dbReference>
<proteinExistence type="inferred from homology"/>
<evidence type="ECO:0000256" key="7">
    <source>
        <dbReference type="ARBA" id="ARBA00022723"/>
    </source>
</evidence>
<dbReference type="OrthoDB" id="1470350at2759"/>
<evidence type="ECO:0000313" key="13">
    <source>
        <dbReference type="EMBL" id="KAF9499029.1"/>
    </source>
</evidence>
<dbReference type="GO" id="GO:0016020">
    <property type="term" value="C:membrane"/>
    <property type="evidence" value="ECO:0007669"/>
    <property type="project" value="UniProtKB-SubCell"/>
</dbReference>
<accession>A0A9P6DI95</accession>
<comment type="similarity">
    <text evidence="4">Belongs to the cytochrome P450 family.</text>
</comment>
<comment type="caution">
    <text evidence="13">The sequence shown here is derived from an EMBL/GenBank/DDBJ whole genome shotgun (WGS) entry which is preliminary data.</text>
</comment>
<dbReference type="Proteomes" id="UP000807025">
    <property type="component" value="Unassembled WGS sequence"/>
</dbReference>
<comment type="cofactor">
    <cofactor evidence="1">
        <name>heme</name>
        <dbReference type="ChEBI" id="CHEBI:30413"/>
    </cofactor>
</comment>
<dbReference type="PANTHER" id="PTHR24305:SF166">
    <property type="entry name" value="CYTOCHROME P450 12A4, MITOCHONDRIAL-RELATED"/>
    <property type="match status" value="1"/>
</dbReference>
<evidence type="ECO:0000256" key="4">
    <source>
        <dbReference type="ARBA" id="ARBA00010617"/>
    </source>
</evidence>
<protein>
    <submittedName>
        <fullName evidence="13">Uncharacterized protein</fullName>
    </submittedName>
</protein>
<keyword evidence="11" id="KW-0503">Monooxygenase</keyword>
<keyword evidence="10" id="KW-0408">Iron</keyword>
<dbReference type="GO" id="GO:0004497">
    <property type="term" value="F:monooxygenase activity"/>
    <property type="evidence" value="ECO:0007669"/>
    <property type="project" value="UniProtKB-KW"/>
</dbReference>
<evidence type="ECO:0000256" key="3">
    <source>
        <dbReference type="ARBA" id="ARBA00004721"/>
    </source>
</evidence>
<sequence>MVADLPLPGPASVSSQTIQRLTKPLLRRAPAASDGDNDNANFLSILARESKGLSEYQLVQNVCTTKLLYTFRVRLMSSLLSAGHGTVAGTVSFFLLELARRPEAQEIVETSGAFSYEGIQGLQYLDAVVKEGLRIHPPPQMTDRVALVDGDIPLSRGGMKLLFIHCRYEWGT</sequence>
<evidence type="ECO:0000256" key="1">
    <source>
        <dbReference type="ARBA" id="ARBA00001971"/>
    </source>
</evidence>
<evidence type="ECO:0000256" key="10">
    <source>
        <dbReference type="ARBA" id="ARBA00023004"/>
    </source>
</evidence>
<evidence type="ECO:0000256" key="5">
    <source>
        <dbReference type="ARBA" id="ARBA00022617"/>
    </source>
</evidence>
<organism evidence="13 14">
    <name type="scientific">Pleurotus eryngii</name>
    <name type="common">Boletus of the steppes</name>
    <dbReference type="NCBI Taxonomy" id="5323"/>
    <lineage>
        <taxon>Eukaryota</taxon>
        <taxon>Fungi</taxon>
        <taxon>Dikarya</taxon>
        <taxon>Basidiomycota</taxon>
        <taxon>Agaricomycotina</taxon>
        <taxon>Agaricomycetes</taxon>
        <taxon>Agaricomycetidae</taxon>
        <taxon>Agaricales</taxon>
        <taxon>Pleurotineae</taxon>
        <taxon>Pleurotaceae</taxon>
        <taxon>Pleurotus</taxon>
    </lineage>
</organism>
<reference evidence="13" key="1">
    <citation type="submission" date="2020-11" db="EMBL/GenBank/DDBJ databases">
        <authorList>
            <consortium name="DOE Joint Genome Institute"/>
            <person name="Ahrendt S."/>
            <person name="Riley R."/>
            <person name="Andreopoulos W."/>
            <person name="Labutti K."/>
            <person name="Pangilinan J."/>
            <person name="Ruiz-Duenas F.J."/>
            <person name="Barrasa J.M."/>
            <person name="Sanchez-Garcia M."/>
            <person name="Camarero S."/>
            <person name="Miyauchi S."/>
            <person name="Serrano A."/>
            <person name="Linde D."/>
            <person name="Babiker R."/>
            <person name="Drula E."/>
            <person name="Ayuso-Fernandez I."/>
            <person name="Pacheco R."/>
            <person name="Padilla G."/>
            <person name="Ferreira P."/>
            <person name="Barriuso J."/>
            <person name="Kellner H."/>
            <person name="Castanera R."/>
            <person name="Alfaro M."/>
            <person name="Ramirez L."/>
            <person name="Pisabarro A.G."/>
            <person name="Kuo A."/>
            <person name="Tritt A."/>
            <person name="Lipzen A."/>
            <person name="He G."/>
            <person name="Yan M."/>
            <person name="Ng V."/>
            <person name="Cullen D."/>
            <person name="Martin F."/>
            <person name="Rosso M.-N."/>
            <person name="Henrissat B."/>
            <person name="Hibbett D."/>
            <person name="Martinez A.T."/>
            <person name="Grigoriev I.V."/>
        </authorList>
    </citation>
    <scope>NUCLEOTIDE SEQUENCE</scope>
    <source>
        <strain evidence="13">ATCC 90797</strain>
    </source>
</reference>
<dbReference type="Gene3D" id="1.10.630.10">
    <property type="entry name" value="Cytochrome P450"/>
    <property type="match status" value="1"/>
</dbReference>